<reference evidence="1 2" key="1">
    <citation type="submission" date="2024-10" db="EMBL/GenBank/DDBJ databases">
        <title>The Natural Products Discovery Center: Release of the First 8490 Sequenced Strains for Exploring Actinobacteria Biosynthetic Diversity.</title>
        <authorList>
            <person name="Kalkreuter E."/>
            <person name="Kautsar S.A."/>
            <person name="Yang D."/>
            <person name="Bader C.D."/>
            <person name="Teijaro C.N."/>
            <person name="Fluegel L."/>
            <person name="Davis C.M."/>
            <person name="Simpson J.R."/>
            <person name="Lauterbach L."/>
            <person name="Steele A.D."/>
            <person name="Gui C."/>
            <person name="Meng S."/>
            <person name="Li G."/>
            <person name="Viehrig K."/>
            <person name="Ye F."/>
            <person name="Su P."/>
            <person name="Kiefer A.F."/>
            <person name="Nichols A."/>
            <person name="Cepeda A.J."/>
            <person name="Yan W."/>
            <person name="Fan B."/>
            <person name="Jiang Y."/>
            <person name="Adhikari A."/>
            <person name="Zheng C.-J."/>
            <person name="Schuster L."/>
            <person name="Cowan T.M."/>
            <person name="Smanski M.J."/>
            <person name="Chevrette M.G."/>
            <person name="De Carvalho L.P.S."/>
            <person name="Shen B."/>
        </authorList>
    </citation>
    <scope>NUCLEOTIDE SEQUENCE [LARGE SCALE GENOMIC DNA]</scope>
    <source>
        <strain evidence="1 2">NPDC049845</strain>
    </source>
</reference>
<comment type="caution">
    <text evidence="1">The sequence shown here is derived from an EMBL/GenBank/DDBJ whole genome shotgun (WGS) entry which is preliminary data.</text>
</comment>
<dbReference type="RefSeq" id="WP_396771914.1">
    <property type="nucleotide sequence ID" value="NZ_JBITLA010000030.1"/>
</dbReference>
<name>A0ABW7ZNI7_9ACTN</name>
<proteinExistence type="predicted"/>
<organism evidence="1 2">
    <name type="scientific">Micromonospora maritima</name>
    <dbReference type="NCBI Taxonomy" id="986711"/>
    <lineage>
        <taxon>Bacteria</taxon>
        <taxon>Bacillati</taxon>
        <taxon>Actinomycetota</taxon>
        <taxon>Actinomycetes</taxon>
        <taxon>Micromonosporales</taxon>
        <taxon>Micromonosporaceae</taxon>
        <taxon>Micromonospora</taxon>
    </lineage>
</organism>
<evidence type="ECO:0000313" key="2">
    <source>
        <dbReference type="Proteomes" id="UP001612812"/>
    </source>
</evidence>
<accession>A0ABW7ZNI7</accession>
<gene>
    <name evidence="1" type="ORF">ACIBP4_19075</name>
</gene>
<evidence type="ECO:0000313" key="1">
    <source>
        <dbReference type="EMBL" id="MFI7264389.1"/>
    </source>
</evidence>
<dbReference type="EMBL" id="JBITLE010000006">
    <property type="protein sequence ID" value="MFI7264389.1"/>
    <property type="molecule type" value="Genomic_DNA"/>
</dbReference>
<dbReference type="Proteomes" id="UP001612812">
    <property type="component" value="Unassembled WGS sequence"/>
</dbReference>
<keyword evidence="2" id="KW-1185">Reference proteome</keyword>
<protein>
    <submittedName>
        <fullName evidence="1">Uncharacterized protein</fullName>
    </submittedName>
</protein>
<sequence length="89" mass="9590">MSVIARSIAAVTDRLMSAEQCKKPANASPCTGRKRFLTIASHRCFVRGPGAANGRTPLTARLIASRQSILFCSVTAGRSGVRDNESRRQ</sequence>